<sequence length="83" mass="8580">MATETHANEHQEGEESNEPAPAPDELGALEETLLAAILAALLAATTHADRATNTAEDAARRTALLADALLAAADHTPLLNTIT</sequence>
<reference evidence="3" key="1">
    <citation type="submission" date="2019-10" db="EMBL/GenBank/DDBJ databases">
        <title>Streptomyces sp. nov., a novel actinobacterium isolated from alkaline environment.</title>
        <authorList>
            <person name="Golinska P."/>
        </authorList>
    </citation>
    <scope>NUCLEOTIDE SEQUENCE [LARGE SCALE GENOMIC DNA]</scope>
    <source>
        <strain evidence="3">DSM 42108</strain>
    </source>
</reference>
<name>A0A7W3T6E1_9ACTN</name>
<dbReference type="Proteomes" id="UP000530234">
    <property type="component" value="Unassembled WGS sequence"/>
</dbReference>
<evidence type="ECO:0000313" key="3">
    <source>
        <dbReference type="Proteomes" id="UP000530234"/>
    </source>
</evidence>
<organism evidence="2 3">
    <name type="scientific">Streptomyces calidiresistens</name>
    <dbReference type="NCBI Taxonomy" id="1485586"/>
    <lineage>
        <taxon>Bacteria</taxon>
        <taxon>Bacillati</taxon>
        <taxon>Actinomycetota</taxon>
        <taxon>Actinomycetes</taxon>
        <taxon>Kitasatosporales</taxon>
        <taxon>Streptomycetaceae</taxon>
        <taxon>Streptomyces</taxon>
    </lineage>
</organism>
<feature type="region of interest" description="Disordered" evidence="1">
    <location>
        <begin position="1"/>
        <end position="27"/>
    </location>
</feature>
<feature type="non-terminal residue" evidence="2">
    <location>
        <position position="83"/>
    </location>
</feature>
<feature type="compositionally biased region" description="Basic and acidic residues" evidence="1">
    <location>
        <begin position="1"/>
        <end position="13"/>
    </location>
</feature>
<proteinExistence type="predicted"/>
<accession>A0A7W3T6E1</accession>
<dbReference type="EMBL" id="VKHS01000635">
    <property type="protein sequence ID" value="MBB0231794.1"/>
    <property type="molecule type" value="Genomic_DNA"/>
</dbReference>
<evidence type="ECO:0000313" key="2">
    <source>
        <dbReference type="EMBL" id="MBB0231794.1"/>
    </source>
</evidence>
<dbReference type="RefSeq" id="WP_182666349.1">
    <property type="nucleotide sequence ID" value="NZ_VKHS01000635.1"/>
</dbReference>
<protein>
    <submittedName>
        <fullName evidence="2">Uncharacterized protein</fullName>
    </submittedName>
</protein>
<keyword evidence="3" id="KW-1185">Reference proteome</keyword>
<evidence type="ECO:0000256" key="1">
    <source>
        <dbReference type="SAM" id="MobiDB-lite"/>
    </source>
</evidence>
<gene>
    <name evidence="2" type="ORF">FOE67_20420</name>
</gene>
<dbReference type="AlphaFoldDB" id="A0A7W3T6E1"/>
<comment type="caution">
    <text evidence="2">The sequence shown here is derived from an EMBL/GenBank/DDBJ whole genome shotgun (WGS) entry which is preliminary data.</text>
</comment>